<protein>
    <recommendedName>
        <fullName evidence="3">TerB family tellurite resistance protein</fullName>
    </recommendedName>
</protein>
<evidence type="ECO:0000313" key="2">
    <source>
        <dbReference type="Proteomes" id="UP001597083"/>
    </source>
</evidence>
<reference evidence="2" key="1">
    <citation type="journal article" date="2019" name="Int. J. Syst. Evol. Microbiol.">
        <title>The Global Catalogue of Microorganisms (GCM) 10K type strain sequencing project: providing services to taxonomists for standard genome sequencing and annotation.</title>
        <authorList>
            <consortium name="The Broad Institute Genomics Platform"/>
            <consortium name="The Broad Institute Genome Sequencing Center for Infectious Disease"/>
            <person name="Wu L."/>
            <person name="Ma J."/>
        </authorList>
    </citation>
    <scope>NUCLEOTIDE SEQUENCE [LARGE SCALE GENOMIC DNA]</scope>
    <source>
        <strain evidence="2">JCM 31696</strain>
    </source>
</reference>
<dbReference type="Proteomes" id="UP001597083">
    <property type="component" value="Unassembled WGS sequence"/>
</dbReference>
<accession>A0ABW3CP29</accession>
<gene>
    <name evidence="1" type="ORF">ACFQ07_27420</name>
</gene>
<organism evidence="1 2">
    <name type="scientific">Actinomadura adrarensis</name>
    <dbReference type="NCBI Taxonomy" id="1819600"/>
    <lineage>
        <taxon>Bacteria</taxon>
        <taxon>Bacillati</taxon>
        <taxon>Actinomycetota</taxon>
        <taxon>Actinomycetes</taxon>
        <taxon>Streptosporangiales</taxon>
        <taxon>Thermomonosporaceae</taxon>
        <taxon>Actinomadura</taxon>
    </lineage>
</organism>
<evidence type="ECO:0008006" key="3">
    <source>
        <dbReference type="Google" id="ProtNLM"/>
    </source>
</evidence>
<keyword evidence="2" id="KW-1185">Reference proteome</keyword>
<sequence>MEALKALLTVQSAKHERLIDEMVEIEGPDVNQRHSVLLGAAMFEAVDRRFFRNGKAAPKSEIISWVAELRCRNDFTAEEFNPTLTERMLLAALDEGDIEDLDNETALSLQLLLAVVLVVEEEYTEEELDAFLARVRRTADEWLEE</sequence>
<comment type="caution">
    <text evidence="1">The sequence shown here is derived from an EMBL/GenBank/DDBJ whole genome shotgun (WGS) entry which is preliminary data.</text>
</comment>
<evidence type="ECO:0000313" key="1">
    <source>
        <dbReference type="EMBL" id="MFD0856000.1"/>
    </source>
</evidence>
<name>A0ABW3CP29_9ACTN</name>
<proteinExistence type="predicted"/>
<dbReference type="EMBL" id="JBHTIR010003901">
    <property type="protein sequence ID" value="MFD0856000.1"/>
    <property type="molecule type" value="Genomic_DNA"/>
</dbReference>